<evidence type="ECO:0000313" key="4">
    <source>
        <dbReference type="Proteomes" id="UP000065822"/>
    </source>
</evidence>
<name>A0AAX2GZM7_9FLAO</name>
<reference evidence="2 4" key="1">
    <citation type="submission" date="2016-02" db="EMBL/GenBank/DDBJ databases">
        <authorList>
            <person name="Holder M.E."/>
            <person name="Ajami N.J."/>
            <person name="Petrosino J.F."/>
        </authorList>
    </citation>
    <scope>NUCLEOTIDE SEQUENCE [LARGE SCALE GENOMIC DNA]</scope>
    <source>
        <strain evidence="2 4">CCUG 32990</strain>
    </source>
</reference>
<evidence type="ECO:0000256" key="1">
    <source>
        <dbReference type="SAM" id="MobiDB-lite"/>
    </source>
</evidence>
<keyword evidence="4" id="KW-1185">Reference proteome</keyword>
<feature type="region of interest" description="Disordered" evidence="1">
    <location>
        <begin position="227"/>
        <end position="246"/>
    </location>
</feature>
<dbReference type="Proteomes" id="UP000065822">
    <property type="component" value="Chromosome"/>
</dbReference>
<sequence>MARKLLNLNARVSEVDDTSDRLIALYKDETALQDDAFLVSLFGEIKQLSDKVTEAIKHDVGVPMLKKAARARDRAVTVLGKVIEGYAVMPIEKVKASGEQLAKVYKAHRKDMLSGNYSVKSSHTESLLKEYAKDEYKAAIEQLTGVKECIDELQKAQTDFQEKRLAYEKYAALQLKDSSATDMKKPLVELINTKLYTYISAMRIANPEKYKHFADAVEKIIADTNTAIKQRSSRRKTKGRSSKDSQ</sequence>
<dbReference type="InterPro" id="IPR046228">
    <property type="entry name" value="DUF6261"/>
</dbReference>
<proteinExistence type="predicted"/>
<accession>A0AAX2GZM7</accession>
<dbReference type="EMBL" id="CP014227">
    <property type="protein sequence ID" value="AMD86058.1"/>
    <property type="molecule type" value="Genomic_DNA"/>
</dbReference>
<evidence type="ECO:0008006" key="6">
    <source>
        <dbReference type="Google" id="ProtNLM"/>
    </source>
</evidence>
<dbReference type="Proteomes" id="UP000215539">
    <property type="component" value="Chromosome 1"/>
</dbReference>
<evidence type="ECO:0000313" key="5">
    <source>
        <dbReference type="Proteomes" id="UP000215539"/>
    </source>
</evidence>
<gene>
    <name evidence="2" type="ORF">AXF12_11400</name>
    <name evidence="3" type="ORF">SAMEA44541418_01865</name>
</gene>
<protein>
    <recommendedName>
        <fullName evidence="6">Hemagglutinin</fullName>
    </recommendedName>
</protein>
<dbReference type="EMBL" id="LT906449">
    <property type="protein sequence ID" value="SNV14470.1"/>
    <property type="molecule type" value="Genomic_DNA"/>
</dbReference>
<reference evidence="3 5" key="2">
    <citation type="submission" date="2017-06" db="EMBL/GenBank/DDBJ databases">
        <authorList>
            <consortium name="Pathogen Informatics"/>
        </authorList>
    </citation>
    <scope>NUCLEOTIDE SEQUENCE [LARGE SCALE GENOMIC DNA]</scope>
    <source>
        <strain evidence="3 5">NCTC12947</strain>
    </source>
</reference>
<evidence type="ECO:0000313" key="3">
    <source>
        <dbReference type="EMBL" id="SNV14470.1"/>
    </source>
</evidence>
<dbReference type="Pfam" id="PF19775">
    <property type="entry name" value="DUF6261"/>
    <property type="match status" value="1"/>
</dbReference>
<feature type="compositionally biased region" description="Basic residues" evidence="1">
    <location>
        <begin position="231"/>
        <end position="240"/>
    </location>
</feature>
<dbReference type="RefSeq" id="WP_066431380.1">
    <property type="nucleotide sequence ID" value="NZ_CP014227.1"/>
</dbReference>
<organism evidence="3 5">
    <name type="scientific">Capnocytophaga haemolytica</name>
    <dbReference type="NCBI Taxonomy" id="45243"/>
    <lineage>
        <taxon>Bacteria</taxon>
        <taxon>Pseudomonadati</taxon>
        <taxon>Bacteroidota</taxon>
        <taxon>Flavobacteriia</taxon>
        <taxon>Flavobacteriales</taxon>
        <taxon>Flavobacteriaceae</taxon>
        <taxon>Capnocytophaga</taxon>
    </lineage>
</organism>
<dbReference type="AlphaFoldDB" id="A0AAX2GZM7"/>
<evidence type="ECO:0000313" key="2">
    <source>
        <dbReference type="EMBL" id="AMD86058.1"/>
    </source>
</evidence>
<dbReference type="KEGG" id="chg:AXF12_11400"/>